<feature type="transmembrane region" description="Helical" evidence="1">
    <location>
        <begin position="215"/>
        <end position="235"/>
    </location>
</feature>
<gene>
    <name evidence="2" type="ORF">BD410DRAFT_831489</name>
</gene>
<feature type="transmembrane region" description="Helical" evidence="1">
    <location>
        <begin position="84"/>
        <end position="108"/>
    </location>
</feature>
<organism evidence="2 3">
    <name type="scientific">Rickenella mellea</name>
    <dbReference type="NCBI Taxonomy" id="50990"/>
    <lineage>
        <taxon>Eukaryota</taxon>
        <taxon>Fungi</taxon>
        <taxon>Dikarya</taxon>
        <taxon>Basidiomycota</taxon>
        <taxon>Agaricomycotina</taxon>
        <taxon>Agaricomycetes</taxon>
        <taxon>Hymenochaetales</taxon>
        <taxon>Rickenellaceae</taxon>
        <taxon>Rickenella</taxon>
    </lineage>
</organism>
<name>A0A4Y7PPW9_9AGAM</name>
<sequence>MLMDDNSFIFLSRWDRLIQPARAITHFVAELFRQGCLLVLPMLYFKSVFKLFASPRGGRKIPPAEFPKAWADFIKTCVSHWQTFNIVTVLVLQFVFVHRMAVLTLLQISDAAQNAPTRFFALVSLLSALWCIIYSCMFIMRFGNMNHGNQAHRWAKESEVTSKNIFWNVWVMFALPAVWLAWSIIFFCIAILTFICTTGKNTDTPSNLPGTEKGAWGIRLPLLGFFSLGVLYFLLIIRTFGAFSDDDLYDLPKSWKRVEFVVDLASAPFPRRGERDNDSPV</sequence>
<keyword evidence="1" id="KW-0812">Transmembrane</keyword>
<dbReference type="VEuPathDB" id="FungiDB:BD410DRAFT_831489"/>
<keyword evidence="1" id="KW-1133">Transmembrane helix</keyword>
<proteinExistence type="predicted"/>
<dbReference type="OrthoDB" id="3062801at2759"/>
<reference evidence="2 3" key="1">
    <citation type="submission" date="2018-06" db="EMBL/GenBank/DDBJ databases">
        <title>A transcriptomic atlas of mushroom development highlights an independent origin of complex multicellularity.</title>
        <authorList>
            <consortium name="DOE Joint Genome Institute"/>
            <person name="Krizsan K."/>
            <person name="Almasi E."/>
            <person name="Merenyi Z."/>
            <person name="Sahu N."/>
            <person name="Viragh M."/>
            <person name="Koszo T."/>
            <person name="Mondo S."/>
            <person name="Kiss B."/>
            <person name="Balint B."/>
            <person name="Kues U."/>
            <person name="Barry K."/>
            <person name="Hegedus J.C."/>
            <person name="Henrissat B."/>
            <person name="Johnson J."/>
            <person name="Lipzen A."/>
            <person name="Ohm R."/>
            <person name="Nagy I."/>
            <person name="Pangilinan J."/>
            <person name="Yan J."/>
            <person name="Xiong Y."/>
            <person name="Grigoriev I.V."/>
            <person name="Hibbett D.S."/>
            <person name="Nagy L.G."/>
        </authorList>
    </citation>
    <scope>NUCLEOTIDE SEQUENCE [LARGE SCALE GENOMIC DNA]</scope>
    <source>
        <strain evidence="2 3">SZMC22713</strain>
    </source>
</reference>
<dbReference type="Proteomes" id="UP000294933">
    <property type="component" value="Unassembled WGS sequence"/>
</dbReference>
<keyword evidence="1" id="KW-0472">Membrane</keyword>
<dbReference type="STRING" id="50990.A0A4Y7PPW9"/>
<feature type="transmembrane region" description="Helical" evidence="1">
    <location>
        <begin position="165"/>
        <end position="195"/>
    </location>
</feature>
<evidence type="ECO:0000313" key="2">
    <source>
        <dbReference type="EMBL" id="TDL17467.1"/>
    </source>
</evidence>
<evidence type="ECO:0000256" key="1">
    <source>
        <dbReference type="SAM" id="Phobius"/>
    </source>
</evidence>
<protein>
    <submittedName>
        <fullName evidence="2">Uncharacterized protein</fullName>
    </submittedName>
</protein>
<keyword evidence="3" id="KW-1185">Reference proteome</keyword>
<feature type="transmembrane region" description="Helical" evidence="1">
    <location>
        <begin position="120"/>
        <end position="144"/>
    </location>
</feature>
<accession>A0A4Y7PPW9</accession>
<dbReference type="EMBL" id="ML170221">
    <property type="protein sequence ID" value="TDL17467.1"/>
    <property type="molecule type" value="Genomic_DNA"/>
</dbReference>
<dbReference type="AlphaFoldDB" id="A0A4Y7PPW9"/>
<evidence type="ECO:0000313" key="3">
    <source>
        <dbReference type="Proteomes" id="UP000294933"/>
    </source>
</evidence>